<feature type="transmembrane region" description="Helical" evidence="6">
    <location>
        <begin position="172"/>
        <end position="196"/>
    </location>
</feature>
<evidence type="ECO:0000256" key="1">
    <source>
        <dbReference type="ARBA" id="ARBA00004141"/>
    </source>
</evidence>
<protein>
    <recommendedName>
        <fullName evidence="9">Etoposide-induced protein 2.4</fullName>
    </recommendedName>
</protein>
<keyword evidence="4 6" id="KW-1133">Transmembrane helix</keyword>
<feature type="transmembrane region" description="Helical" evidence="6">
    <location>
        <begin position="225"/>
        <end position="249"/>
    </location>
</feature>
<evidence type="ECO:0000313" key="7">
    <source>
        <dbReference type="EMBL" id="OAF71615.1"/>
    </source>
</evidence>
<evidence type="ECO:0000313" key="8">
    <source>
        <dbReference type="Proteomes" id="UP000078046"/>
    </source>
</evidence>
<comment type="subcellular location">
    <subcellularLocation>
        <location evidence="1">Membrane</location>
        <topology evidence="1">Multi-pass membrane protein</topology>
    </subcellularLocation>
</comment>
<dbReference type="OrthoDB" id="266518at2759"/>
<evidence type="ECO:0008006" key="9">
    <source>
        <dbReference type="Google" id="ProtNLM"/>
    </source>
</evidence>
<dbReference type="EMBL" id="LWCA01000037">
    <property type="protein sequence ID" value="OAF71615.1"/>
    <property type="molecule type" value="Genomic_DNA"/>
</dbReference>
<evidence type="ECO:0000256" key="3">
    <source>
        <dbReference type="ARBA" id="ARBA00022692"/>
    </source>
</evidence>
<dbReference type="GO" id="GO:0005783">
    <property type="term" value="C:endoplasmic reticulum"/>
    <property type="evidence" value="ECO:0007669"/>
    <property type="project" value="TreeGrafter"/>
</dbReference>
<dbReference type="AlphaFoldDB" id="A0A177BBN8"/>
<feature type="transmembrane region" description="Helical" evidence="6">
    <location>
        <begin position="293"/>
        <end position="326"/>
    </location>
</feature>
<accession>A0A177BBN8</accession>
<feature type="transmembrane region" description="Helical" evidence="6">
    <location>
        <begin position="255"/>
        <end position="272"/>
    </location>
</feature>
<dbReference type="PANTHER" id="PTHR21389:SF0">
    <property type="entry name" value="ETOPOSIDE-INDUCED PROTEIN 2.4 HOMOLOG"/>
    <property type="match status" value="1"/>
</dbReference>
<comment type="caution">
    <text evidence="7">The sequence shown here is derived from an EMBL/GenBank/DDBJ whole genome shotgun (WGS) entry which is preliminary data.</text>
</comment>
<dbReference type="Proteomes" id="UP000078046">
    <property type="component" value="Unassembled WGS sequence"/>
</dbReference>
<keyword evidence="8" id="KW-1185">Reference proteome</keyword>
<feature type="transmembrane region" description="Helical" evidence="6">
    <location>
        <begin position="131"/>
        <end position="152"/>
    </location>
</feature>
<name>A0A177BBN8_9BILA</name>
<dbReference type="PANTHER" id="PTHR21389">
    <property type="entry name" value="P53 INDUCED PROTEIN"/>
    <property type="match status" value="1"/>
</dbReference>
<reference evidence="7 8" key="1">
    <citation type="submission" date="2016-04" db="EMBL/GenBank/DDBJ databases">
        <title>The genome of Intoshia linei affirms orthonectids as highly simplified spiralians.</title>
        <authorList>
            <person name="Mikhailov K.V."/>
            <person name="Slusarev G.S."/>
            <person name="Nikitin M.A."/>
            <person name="Logacheva M.D."/>
            <person name="Penin A."/>
            <person name="Aleoshin V."/>
            <person name="Panchin Y.V."/>
        </authorList>
    </citation>
    <scope>NUCLEOTIDE SEQUENCE [LARGE SCALE GENOMIC DNA]</scope>
    <source>
        <strain evidence="7">Intl2013</strain>
        <tissue evidence="7">Whole animal</tissue>
    </source>
</reference>
<dbReference type="Pfam" id="PF07264">
    <property type="entry name" value="EI24"/>
    <property type="match status" value="1"/>
</dbReference>
<evidence type="ECO:0000256" key="6">
    <source>
        <dbReference type="SAM" id="Phobius"/>
    </source>
</evidence>
<keyword evidence="5 6" id="KW-0472">Membrane</keyword>
<evidence type="ECO:0000256" key="2">
    <source>
        <dbReference type="ARBA" id="ARBA00010970"/>
    </source>
</evidence>
<evidence type="ECO:0000256" key="4">
    <source>
        <dbReference type="ARBA" id="ARBA00022989"/>
    </source>
</evidence>
<dbReference type="GO" id="GO:0016236">
    <property type="term" value="P:macroautophagy"/>
    <property type="evidence" value="ECO:0007669"/>
    <property type="project" value="TreeGrafter"/>
</dbReference>
<keyword evidence="3 6" id="KW-0812">Transmembrane</keyword>
<evidence type="ECO:0000256" key="5">
    <source>
        <dbReference type="ARBA" id="ARBA00023136"/>
    </source>
</evidence>
<organism evidence="7 8">
    <name type="scientific">Intoshia linei</name>
    <dbReference type="NCBI Taxonomy" id="1819745"/>
    <lineage>
        <taxon>Eukaryota</taxon>
        <taxon>Metazoa</taxon>
        <taxon>Spiralia</taxon>
        <taxon>Lophotrochozoa</taxon>
        <taxon>Mesozoa</taxon>
        <taxon>Orthonectida</taxon>
        <taxon>Rhopaluridae</taxon>
        <taxon>Intoshia</taxon>
    </lineage>
</organism>
<dbReference type="GO" id="GO:0016020">
    <property type="term" value="C:membrane"/>
    <property type="evidence" value="ECO:0007669"/>
    <property type="project" value="UniProtKB-SubCell"/>
</dbReference>
<proteinExistence type="inferred from homology"/>
<dbReference type="InterPro" id="IPR059112">
    <property type="entry name" value="CysZ/EI24"/>
</dbReference>
<comment type="similarity">
    <text evidence="2">Belongs to the EI24 family.</text>
</comment>
<sequence>MHLSVNPKEIQKRPQGITEKSSFIEWMKCGFWDSMHFYTFLMKQSQSKTESNGVSVDLDNEELLYSSKNNNNNMDSSSDFDYSDFERIDHIDESNNIIKSKKARLSQSNTYSNLTFDQYNYIKKHILLTSFWNIVVFMSSLLIFEYLFLPLMGYLANSFGLISTSNILTKTLSIFFTTIWIYPMFIIGKVINSFWFQRVSNVMFRRFNHTPYHQMSFSRYIADSIFSTVVELIFFIQSMFCSLIPIYLIRFMLQLLHYALLYSLYTFEYKWYHLNIGIKKKLLFIHNKWPYFLGFGLPLALITSIMITSPIISGCLFSSLFPLYIISANESNIPHVNFIFPVKFFRPSLNITNFIFLRVKKSQPKLK</sequence>
<gene>
    <name evidence="7" type="ORF">A3Q56_00589</name>
</gene>